<gene>
    <name evidence="2" type="ORF">THSYN_18040</name>
</gene>
<evidence type="ECO:0000313" key="2">
    <source>
        <dbReference type="EMBL" id="AUB82656.1"/>
    </source>
</evidence>
<feature type="chain" id="PRO_5014648890" description="PEP-CTERM protein-sorting domain-containing protein" evidence="1">
    <location>
        <begin position="25"/>
        <end position="255"/>
    </location>
</feature>
<name>A0A2K8UAQ5_9GAMM</name>
<dbReference type="AlphaFoldDB" id="A0A2K8UAQ5"/>
<dbReference type="KEGG" id="tsy:THSYN_18040"/>
<evidence type="ECO:0000256" key="1">
    <source>
        <dbReference type="SAM" id="SignalP"/>
    </source>
</evidence>
<keyword evidence="3" id="KW-1185">Reference proteome</keyword>
<accession>A0A2K8UAQ5</accession>
<dbReference type="Proteomes" id="UP000232638">
    <property type="component" value="Chromosome"/>
</dbReference>
<evidence type="ECO:0000313" key="3">
    <source>
        <dbReference type="Proteomes" id="UP000232638"/>
    </source>
</evidence>
<dbReference type="EMBL" id="CP020370">
    <property type="protein sequence ID" value="AUB82656.1"/>
    <property type="molecule type" value="Genomic_DNA"/>
</dbReference>
<evidence type="ECO:0008006" key="4">
    <source>
        <dbReference type="Google" id="ProtNLM"/>
    </source>
</evidence>
<feature type="signal peptide" evidence="1">
    <location>
        <begin position="1"/>
        <end position="24"/>
    </location>
</feature>
<organism evidence="2 3">
    <name type="scientific">Candidatus Thiodictyon syntrophicum</name>
    <dbReference type="NCBI Taxonomy" id="1166950"/>
    <lineage>
        <taxon>Bacteria</taxon>
        <taxon>Pseudomonadati</taxon>
        <taxon>Pseudomonadota</taxon>
        <taxon>Gammaproteobacteria</taxon>
        <taxon>Chromatiales</taxon>
        <taxon>Chromatiaceae</taxon>
        <taxon>Thiodictyon</taxon>
    </lineage>
</organism>
<protein>
    <recommendedName>
        <fullName evidence="4">PEP-CTERM protein-sorting domain-containing protein</fullName>
    </recommendedName>
</protein>
<sequence>MHRSVSTALAGLLLAALLPGPVHAFAQFGGTALTNLTLTGVGGGQTLPTGVSVLYATAVGDVRAFSFGRGATVSAESVLNPDPAPEPIEMPFSQPLSQGHSVDGWAGDGYADARMLTNGLIFLTNDTNDQVTFSFSYAIQAVLTAAADPLGIQARVDVNWVIDDLLGVVDPGTGGAQSISLSAYADPDIGTRELTASGVFSITLAAHEGDTLTSGLDTWGIAEAPEPPVWALIAAGLVSGLAGVPSRARLRRRGL</sequence>
<dbReference type="RefSeq" id="WP_100920376.1">
    <property type="nucleotide sequence ID" value="NZ_CP020370.1"/>
</dbReference>
<reference evidence="2 3" key="1">
    <citation type="submission" date="2017-03" db="EMBL/GenBank/DDBJ databases">
        <title>Complete genome sequence of Candidatus 'Thiodictyon syntrophicum' sp. nov. strain Cad16T, a photolithoautotroph purple sulfur bacterium isolated from an alpine meromictic lake.</title>
        <authorList>
            <person name="Luedin S.M."/>
            <person name="Pothier J.F."/>
            <person name="Danza F."/>
            <person name="Storelli N."/>
            <person name="Wittwer M."/>
            <person name="Tonolla M."/>
        </authorList>
    </citation>
    <scope>NUCLEOTIDE SEQUENCE [LARGE SCALE GENOMIC DNA]</scope>
    <source>
        <strain evidence="2 3">Cad16T</strain>
    </source>
</reference>
<keyword evidence="1" id="KW-0732">Signal</keyword>
<proteinExistence type="predicted"/>